<keyword evidence="1" id="KW-0472">Membrane</keyword>
<accession>A0A0H3AXD6</accession>
<name>A0A0H3AXD6_RICRS</name>
<evidence type="ECO:0000313" key="3">
    <source>
        <dbReference type="Proteomes" id="UP000006832"/>
    </source>
</evidence>
<keyword evidence="1" id="KW-0812">Transmembrane</keyword>
<dbReference type="AlphaFoldDB" id="A0A0H3AXD6"/>
<protein>
    <submittedName>
        <fullName evidence="2">Predicted membrane protein</fullName>
    </submittedName>
</protein>
<organism evidence="2 3">
    <name type="scientific">Rickettsia rickettsii (strain Sheila Smith)</name>
    <dbReference type="NCBI Taxonomy" id="392021"/>
    <lineage>
        <taxon>Bacteria</taxon>
        <taxon>Pseudomonadati</taxon>
        <taxon>Pseudomonadota</taxon>
        <taxon>Alphaproteobacteria</taxon>
        <taxon>Rickettsiales</taxon>
        <taxon>Rickettsiaceae</taxon>
        <taxon>Rickettsieae</taxon>
        <taxon>Rickettsia</taxon>
        <taxon>spotted fever group</taxon>
    </lineage>
</organism>
<dbReference type="GeneID" id="79937692"/>
<sequence>MQSLYLWAIAFSILLDMYSSNPNYHTIKYSMRIVIARAFITSLLVYHFGFLEWRFRNTKLEDIAKQT</sequence>
<dbReference type="Proteomes" id="UP000006832">
    <property type="component" value="Chromosome"/>
</dbReference>
<dbReference type="EMBL" id="CP000848">
    <property type="protein sequence ID" value="ABV76614.1"/>
    <property type="molecule type" value="Genomic_DNA"/>
</dbReference>
<dbReference type="RefSeq" id="WP_012151170.1">
    <property type="nucleotide sequence ID" value="NC_009882.1"/>
</dbReference>
<dbReference type="HOGENOM" id="CLU_195333_0_0_5"/>
<gene>
    <name evidence="2" type="ordered locus">A1G_05665</name>
</gene>
<reference evidence="3" key="1">
    <citation type="submission" date="2007-09" db="EMBL/GenBank/DDBJ databases">
        <title>Complete genome sequence of Rickettsia rickettsii.</title>
        <authorList>
            <person name="Madan A."/>
            <person name="Fahey J."/>
            <person name="Helton E."/>
            <person name="Ketteman M."/>
            <person name="Madan A."/>
            <person name="Rodrigues S."/>
            <person name="Sanchez A."/>
            <person name="Dasch G."/>
            <person name="Eremeeva M."/>
        </authorList>
    </citation>
    <scope>NUCLEOTIDE SEQUENCE [LARGE SCALE GENOMIC DNA]</scope>
    <source>
        <strain evidence="3">Sheila Smith</strain>
    </source>
</reference>
<feature type="transmembrane region" description="Helical" evidence="1">
    <location>
        <begin position="29"/>
        <end position="51"/>
    </location>
</feature>
<evidence type="ECO:0000313" key="2">
    <source>
        <dbReference type="EMBL" id="ABV76614.1"/>
    </source>
</evidence>
<keyword evidence="1" id="KW-1133">Transmembrane helix</keyword>
<dbReference type="KEGG" id="rri:A1G_05665"/>
<proteinExistence type="predicted"/>
<evidence type="ECO:0000256" key="1">
    <source>
        <dbReference type="SAM" id="Phobius"/>
    </source>
</evidence>